<reference evidence="2 3" key="1">
    <citation type="submission" date="2019-07" db="EMBL/GenBank/DDBJ databases">
        <authorList>
            <person name="Kim J."/>
        </authorList>
    </citation>
    <scope>NUCLEOTIDE SEQUENCE [LARGE SCALE GENOMIC DNA]</scope>
    <source>
        <strain evidence="2 3">G13</strain>
    </source>
</reference>
<sequence>MQTEPNVHPMETLKERLRQILQAIPPGSSIDYIDYPVYNNGGDLLIMKGAEAFFRDNNIRVCSRYSVLDFPDRLTIPLNRIIVLQGGGNFGDLYPVHQKLREKIVASYPSNRIVILPQTIFYKKESEFERTAHIFNKHNDLHLFVRDPVSYEMATRMFLRCSVYLSPDMAHQLWPIRSRSAPDKSLLRFLRTDIEKTNEQDRLEGAEGGDDLDWGNLYNKVEKKAIGVIGRMMSGGSGVLPMQTIWAKYSDYLVNKAIERFGEYRTVHTSRLHGHILSCLMDKPNTLLDNSYGKNSNYYQTWTSGIQSARLVGRKDEPSQAANVMHIG</sequence>
<name>A0A559JMZ2_9BACL</name>
<dbReference type="Pfam" id="PF04230">
    <property type="entry name" value="PS_pyruv_trans"/>
    <property type="match status" value="1"/>
</dbReference>
<evidence type="ECO:0000313" key="2">
    <source>
        <dbReference type="EMBL" id="TVY01249.1"/>
    </source>
</evidence>
<dbReference type="InterPro" id="IPR007345">
    <property type="entry name" value="Polysacch_pyruvyl_Trfase"/>
</dbReference>
<protein>
    <submittedName>
        <fullName evidence="2">Exopolysaccharide biosynthesis protein</fullName>
    </submittedName>
</protein>
<dbReference type="AlphaFoldDB" id="A0A559JMZ2"/>
<evidence type="ECO:0000259" key="1">
    <source>
        <dbReference type="Pfam" id="PF04230"/>
    </source>
</evidence>
<evidence type="ECO:0000313" key="3">
    <source>
        <dbReference type="Proteomes" id="UP000316330"/>
    </source>
</evidence>
<gene>
    <name evidence="2" type="ORF">FPZ45_08865</name>
</gene>
<organism evidence="2 3">
    <name type="scientific">Cohnella terricola</name>
    <dbReference type="NCBI Taxonomy" id="1289167"/>
    <lineage>
        <taxon>Bacteria</taxon>
        <taxon>Bacillati</taxon>
        <taxon>Bacillota</taxon>
        <taxon>Bacilli</taxon>
        <taxon>Bacillales</taxon>
        <taxon>Paenibacillaceae</taxon>
        <taxon>Cohnella</taxon>
    </lineage>
</organism>
<dbReference type="OrthoDB" id="9807674at2"/>
<keyword evidence="3" id="KW-1185">Reference proteome</keyword>
<proteinExistence type="predicted"/>
<dbReference type="EMBL" id="VNJJ01000004">
    <property type="protein sequence ID" value="TVY01249.1"/>
    <property type="molecule type" value="Genomic_DNA"/>
</dbReference>
<feature type="domain" description="Polysaccharide pyruvyl transferase" evidence="1">
    <location>
        <begin position="40"/>
        <end position="292"/>
    </location>
</feature>
<dbReference type="Proteomes" id="UP000316330">
    <property type="component" value="Unassembled WGS sequence"/>
</dbReference>
<comment type="caution">
    <text evidence="2">The sequence shown here is derived from an EMBL/GenBank/DDBJ whole genome shotgun (WGS) entry which is preliminary data.</text>
</comment>
<accession>A0A559JMZ2</accession>